<dbReference type="AlphaFoldDB" id="A0A8H6Z2X1"/>
<keyword evidence="3" id="KW-1185">Reference proteome</keyword>
<evidence type="ECO:0000259" key="1">
    <source>
        <dbReference type="Pfam" id="PF03184"/>
    </source>
</evidence>
<keyword evidence="2" id="KW-0378">Hydrolase</keyword>
<comment type="caution">
    <text evidence="2">The sequence shown here is derived from an EMBL/GenBank/DDBJ whole genome shotgun (WGS) entry which is preliminary data.</text>
</comment>
<dbReference type="Proteomes" id="UP000620124">
    <property type="component" value="Unassembled WGS sequence"/>
</dbReference>
<dbReference type="InterPro" id="IPR004875">
    <property type="entry name" value="DDE_SF_endonuclease_dom"/>
</dbReference>
<sequence>MAWTLTKKPEAAEYSNGKTLSLRAYQRALHLAANQLVLEFSIMRHLRRLRALGAPLHLVSIRAIMVAAIEKDQPHLFDRLMPDGSEFHCSDSFVRKFLRNKMEWSQRASTRAAQKIPANHPELLMAAFLCEAMAVRDHAIPAELCVNTDQTQIVYQQGTKTTWDEKGAKQVATVGQEEKRAFTLVPSISRSGDKLPFQAIFSGKTDASLPRLGSRGYREAEGLGFKLEPSINGSYWSTHKTMLKLVDDIIAPYFERRKAELGLPATQCSIWAIDLWSVQRSEAFRTEMKRRHPTIIILYIPGGCTGLYQPLDVGIQRPLKQSMRHSCHKDVVAEATALLKHKEGEDEVDFSLIKLDTTQPTLRNRCIGWMVDAYHAINKELVLKAWELCAAGPFNRSQASLASPAALAALRDLPNTNPTLHAELNGLSTPAEDVVQKNLFSKNEESYDYNDESDVPVDIVIGYVMLRGLDALPTGFAVAEDGGIVRNGTAEDTEVDVAADDLPLAVRRPKRVLQANTSYSGKEWERS</sequence>
<dbReference type="EMBL" id="JACAZI010000001">
    <property type="protein sequence ID" value="KAF7371625.1"/>
    <property type="molecule type" value="Genomic_DNA"/>
</dbReference>
<dbReference type="GO" id="GO:0004519">
    <property type="term" value="F:endonuclease activity"/>
    <property type="evidence" value="ECO:0007669"/>
    <property type="project" value="UniProtKB-KW"/>
</dbReference>
<gene>
    <name evidence="2" type="ORF">MVEN_00018000</name>
</gene>
<name>A0A8H6Z2X1_9AGAR</name>
<accession>A0A8H6Z2X1</accession>
<dbReference type="GO" id="GO:0003676">
    <property type="term" value="F:nucleic acid binding"/>
    <property type="evidence" value="ECO:0007669"/>
    <property type="project" value="InterPro"/>
</dbReference>
<dbReference type="Pfam" id="PF03184">
    <property type="entry name" value="DDE_1"/>
    <property type="match status" value="1"/>
</dbReference>
<evidence type="ECO:0000313" key="3">
    <source>
        <dbReference type="Proteomes" id="UP000620124"/>
    </source>
</evidence>
<evidence type="ECO:0000313" key="2">
    <source>
        <dbReference type="EMBL" id="KAF7371625.1"/>
    </source>
</evidence>
<proteinExistence type="predicted"/>
<keyword evidence="2" id="KW-0540">Nuclease</keyword>
<feature type="domain" description="DDE-1" evidence="1">
    <location>
        <begin position="184"/>
        <end position="386"/>
    </location>
</feature>
<protein>
    <submittedName>
        <fullName evidence="2">DDE superfamily endonuclease</fullName>
    </submittedName>
</protein>
<keyword evidence="2" id="KW-0255">Endonuclease</keyword>
<organism evidence="2 3">
    <name type="scientific">Mycena venus</name>
    <dbReference type="NCBI Taxonomy" id="2733690"/>
    <lineage>
        <taxon>Eukaryota</taxon>
        <taxon>Fungi</taxon>
        <taxon>Dikarya</taxon>
        <taxon>Basidiomycota</taxon>
        <taxon>Agaricomycotina</taxon>
        <taxon>Agaricomycetes</taxon>
        <taxon>Agaricomycetidae</taxon>
        <taxon>Agaricales</taxon>
        <taxon>Marasmiineae</taxon>
        <taxon>Mycenaceae</taxon>
        <taxon>Mycena</taxon>
    </lineage>
</organism>
<dbReference type="OrthoDB" id="3341102at2759"/>
<reference evidence="2" key="1">
    <citation type="submission" date="2020-05" db="EMBL/GenBank/DDBJ databases">
        <title>Mycena genomes resolve the evolution of fungal bioluminescence.</title>
        <authorList>
            <person name="Tsai I.J."/>
        </authorList>
    </citation>
    <scope>NUCLEOTIDE SEQUENCE</scope>
    <source>
        <strain evidence="2">CCC161011</strain>
    </source>
</reference>